<dbReference type="AlphaFoldDB" id="A0A1H3FTI1"/>
<evidence type="ECO:0000259" key="6">
    <source>
        <dbReference type="Pfam" id="PF02465"/>
    </source>
</evidence>
<dbReference type="Proteomes" id="UP000198921">
    <property type="component" value="Unassembled WGS sequence"/>
</dbReference>
<proteinExistence type="inferred from homology"/>
<dbReference type="RefSeq" id="WP_091153363.1">
    <property type="nucleotide sequence ID" value="NZ_FNOT01000004.1"/>
</dbReference>
<evidence type="ECO:0000256" key="1">
    <source>
        <dbReference type="ARBA" id="ARBA00009764"/>
    </source>
</evidence>
<dbReference type="GO" id="GO:0071973">
    <property type="term" value="P:bacterial-type flagellum-dependent cell motility"/>
    <property type="evidence" value="ECO:0007669"/>
    <property type="project" value="TreeGrafter"/>
</dbReference>
<dbReference type="OrthoDB" id="5241527at2"/>
<dbReference type="PANTHER" id="PTHR30288:SF0">
    <property type="entry name" value="FLAGELLAR HOOK-ASSOCIATED PROTEIN 2"/>
    <property type="match status" value="1"/>
</dbReference>
<keyword evidence="9" id="KW-1185">Reference proteome</keyword>
<keyword evidence="8" id="KW-0969">Cilium</keyword>
<dbReference type="STRING" id="1137993.SAMN05660209_01595"/>
<feature type="domain" description="Flagellar hook-associated protein 2 N-terminal" evidence="6">
    <location>
        <begin position="11"/>
        <end position="106"/>
    </location>
</feature>
<evidence type="ECO:0000259" key="7">
    <source>
        <dbReference type="Pfam" id="PF07195"/>
    </source>
</evidence>
<comment type="subunit">
    <text evidence="2 5">Homopentamer.</text>
</comment>
<evidence type="ECO:0000256" key="2">
    <source>
        <dbReference type="ARBA" id="ARBA00011255"/>
    </source>
</evidence>
<reference evidence="9" key="1">
    <citation type="submission" date="2016-10" db="EMBL/GenBank/DDBJ databases">
        <authorList>
            <person name="Varghese N."/>
            <person name="Submissions S."/>
        </authorList>
    </citation>
    <scope>NUCLEOTIDE SEQUENCE [LARGE SCALE GENOMIC DNA]</scope>
    <source>
        <strain evidence="9">DSM 45422</strain>
    </source>
</reference>
<keyword evidence="8" id="KW-0282">Flagellum</keyword>
<dbReference type="GO" id="GO:0005576">
    <property type="term" value="C:extracellular region"/>
    <property type="evidence" value="ECO:0007669"/>
    <property type="project" value="UniProtKB-SubCell"/>
</dbReference>
<gene>
    <name evidence="8" type="ORF">SAMN05660209_01595</name>
</gene>
<protein>
    <recommendedName>
        <fullName evidence="5">Flagellar hook-associated protein 2</fullName>
        <shortName evidence="5">HAP2</shortName>
    </recommendedName>
    <alternativeName>
        <fullName evidence="5">Flagellar cap protein</fullName>
    </alternativeName>
</protein>
<evidence type="ECO:0000313" key="9">
    <source>
        <dbReference type="Proteomes" id="UP000198921"/>
    </source>
</evidence>
<dbReference type="GO" id="GO:0009421">
    <property type="term" value="C:bacterial-type flagellum filament cap"/>
    <property type="evidence" value="ECO:0007669"/>
    <property type="project" value="InterPro"/>
</dbReference>
<sequence>MVSLSVDGLISGLDTTTLVSQLVAAEALPQTRLKTQMTAAQNAAAAYREVNTKIDAVRTAAAALTADGLAAARTAKSSTPSVTASATSTAVPGSRLSFTVRSLASTASFVSGVTWESASTPVRTATTSGGTVADPWPLTISRPDGTETVLTPPAGATLAQTVAYINGLEGAGVRATALNTGDGYRLQLTSAVSGADGDFSVRPTAGDAFSQVSIAADAVLELGGDNVTVRSATNTFAEVITGVSVTVTEKNAIGVVEVGEDPKSVAAKVKTFVDAVNSALSTITKHGNSDKGSTAALKGDFQLRALTSQLLQSVSDVVSGAGSPGAVGIELTRDGTVTFDETTFLAKLASDPDTVQRMLSGASADNTTTPLTPAVEGISQRLEALTKRVTNATTGTLTLLAQGRDTLVKDFESRIADWDLRLAARKESLTRQFTAMETALSSLKNQSTWLAGQLSSLPSSS</sequence>
<evidence type="ECO:0000256" key="5">
    <source>
        <dbReference type="RuleBase" id="RU362066"/>
    </source>
</evidence>
<dbReference type="GO" id="GO:0007155">
    <property type="term" value="P:cell adhesion"/>
    <property type="evidence" value="ECO:0007669"/>
    <property type="project" value="InterPro"/>
</dbReference>
<feature type="domain" description="Flagellar hook-associated protein 2 C-terminal" evidence="7">
    <location>
        <begin position="215"/>
        <end position="444"/>
    </location>
</feature>
<dbReference type="EMBL" id="FNOT01000004">
    <property type="protein sequence ID" value="SDX94117.1"/>
    <property type="molecule type" value="Genomic_DNA"/>
</dbReference>
<dbReference type="InterPro" id="IPR010809">
    <property type="entry name" value="FliD_C"/>
</dbReference>
<comment type="subcellular location">
    <subcellularLocation>
        <location evidence="5">Secreted</location>
    </subcellularLocation>
    <subcellularLocation>
        <location evidence="5">Bacterial flagellum</location>
    </subcellularLocation>
</comment>
<keyword evidence="4 5" id="KW-0975">Bacterial flagellum</keyword>
<keyword evidence="3" id="KW-0175">Coiled coil</keyword>
<dbReference type="InterPro" id="IPR003481">
    <property type="entry name" value="FliD_N"/>
</dbReference>
<dbReference type="InterPro" id="IPR040026">
    <property type="entry name" value="FliD"/>
</dbReference>
<keyword evidence="5" id="KW-0964">Secreted</keyword>
<evidence type="ECO:0000256" key="3">
    <source>
        <dbReference type="ARBA" id="ARBA00023054"/>
    </source>
</evidence>
<dbReference type="GO" id="GO:0009424">
    <property type="term" value="C:bacterial-type flagellum hook"/>
    <property type="evidence" value="ECO:0007669"/>
    <property type="project" value="UniProtKB-UniRule"/>
</dbReference>
<accession>A0A1H3FTI1</accession>
<comment type="function">
    <text evidence="5">Required for morphogenesis and for the elongation of the flagellar filament by facilitating polymerization of the flagellin monomers at the tip of growing filament. Forms a capping structure, which prevents flagellin subunits (transported through the central channel of the flagellum) from leaking out without polymerization at the distal end.</text>
</comment>
<comment type="similarity">
    <text evidence="1 5">Belongs to the FliD family.</text>
</comment>
<evidence type="ECO:0000313" key="8">
    <source>
        <dbReference type="EMBL" id="SDX94117.1"/>
    </source>
</evidence>
<evidence type="ECO:0000256" key="4">
    <source>
        <dbReference type="ARBA" id="ARBA00023143"/>
    </source>
</evidence>
<keyword evidence="8" id="KW-0966">Cell projection</keyword>
<dbReference type="PANTHER" id="PTHR30288">
    <property type="entry name" value="FLAGELLAR CAP/ASSEMBLY PROTEIN FLID"/>
    <property type="match status" value="1"/>
</dbReference>
<dbReference type="Pfam" id="PF07195">
    <property type="entry name" value="FliD_C"/>
    <property type="match status" value="1"/>
</dbReference>
<organism evidence="8 9">
    <name type="scientific">Geodermatophilus africanus</name>
    <dbReference type="NCBI Taxonomy" id="1137993"/>
    <lineage>
        <taxon>Bacteria</taxon>
        <taxon>Bacillati</taxon>
        <taxon>Actinomycetota</taxon>
        <taxon>Actinomycetes</taxon>
        <taxon>Geodermatophilales</taxon>
        <taxon>Geodermatophilaceae</taxon>
        <taxon>Geodermatophilus</taxon>
    </lineage>
</organism>
<name>A0A1H3FTI1_9ACTN</name>
<dbReference type="Pfam" id="PF02465">
    <property type="entry name" value="FliD_N"/>
    <property type="match status" value="1"/>
</dbReference>